<reference evidence="13" key="1">
    <citation type="submission" date="2025-08" db="UniProtKB">
        <authorList>
            <consortium name="RefSeq"/>
        </authorList>
    </citation>
    <scope>IDENTIFICATION</scope>
    <source>
        <strain evidence="13">11010-0011.00</strain>
        <tissue evidence="13">Whole body</tissue>
    </source>
</reference>
<dbReference type="GO" id="GO:0016485">
    <property type="term" value="P:protein processing"/>
    <property type="evidence" value="ECO:0007669"/>
    <property type="project" value="TreeGrafter"/>
</dbReference>
<dbReference type="Gene3D" id="1.10.1380.10">
    <property type="entry name" value="Neutral endopeptidase , domain2"/>
    <property type="match status" value="1"/>
</dbReference>
<evidence type="ECO:0000259" key="11">
    <source>
        <dbReference type="Pfam" id="PF05649"/>
    </source>
</evidence>
<dbReference type="SUPFAM" id="SSF55486">
    <property type="entry name" value="Metalloproteases ('zincins'), catalytic domain"/>
    <property type="match status" value="1"/>
</dbReference>
<dbReference type="AlphaFoldDB" id="A0A6J2T6N7"/>
<dbReference type="GeneID" id="115621429"/>
<dbReference type="InterPro" id="IPR042089">
    <property type="entry name" value="Peptidase_M13_dom_2"/>
</dbReference>
<evidence type="ECO:0000256" key="6">
    <source>
        <dbReference type="ARBA" id="ARBA00022801"/>
    </source>
</evidence>
<sequence length="704" mass="80819">MLIHKSHTVLFAVALVLPCVWSTPPPRDISLYDSDQSPKFMYDLMREAKVAEMESFMNPNVDPCDNFYEFACGKWDKTNRAEAPGDITTGLFEHLSKALNRKLFAFLKGKHSDLDTPEDKQVKNFYESCTRLGELKSGYKRKLMSIINEFGTMPVLEGDKWNKDNFDWLKTIGQIAHTYNIDIIIDVDVGKDFKGNETNVIYIGGQEFPLGTRPVYVDEKLKTFRDRYRDKIANTMKNYLGIRSELADQTATEHIKFEIDLARGMDDDKNGRDMADLAKLTTVADMQRRYMPIIDVEALVRLTLNKAIDGPIYEYNAPYQENVMAVMRRTPLRIVANYIFFSLIDSFIQETASTPALQDANCIDKTKQHFAKNLDNMLYRRYNTKRNNGIGSDTAADIELIWDQLKSTFTKTLNSTELDWISPETRSYAIEKLKAMKLEINSYANENFTEEMDGLNLTNDDLVENLRLIGIHAARQTRNDVGQKAKPLEAGELLSYTPANILIENVIKVPVALLQPFYLWDASYPNALKFGTLATLIGHELIHCFDDAGRKFDKSGSYHDWWDEKSAENFLIRQECFSNQYSEYVYNKARLPKSISQSENVADNGGVRLAFKAYLEWYSKQTDPDREKLPKFNYTSKQLFFISYAQVWCNDAVPQARALQTSTDQHVPGMYRVIGPLSNFEEFGTVFDCAVGTQMNRENKCKMY</sequence>
<dbReference type="InterPro" id="IPR000718">
    <property type="entry name" value="Peptidase_M13"/>
</dbReference>
<dbReference type="GO" id="GO:0005886">
    <property type="term" value="C:plasma membrane"/>
    <property type="evidence" value="ECO:0007669"/>
    <property type="project" value="UniProtKB-SubCell"/>
</dbReference>
<evidence type="ECO:0000256" key="2">
    <source>
        <dbReference type="ARBA" id="ARBA00004401"/>
    </source>
</evidence>
<dbReference type="GO" id="GO:0004222">
    <property type="term" value="F:metalloendopeptidase activity"/>
    <property type="evidence" value="ECO:0007669"/>
    <property type="project" value="InterPro"/>
</dbReference>
<dbReference type="OrthoDB" id="6475849at2759"/>
<evidence type="ECO:0000256" key="1">
    <source>
        <dbReference type="ARBA" id="ARBA00001947"/>
    </source>
</evidence>
<feature type="signal peptide" evidence="9">
    <location>
        <begin position="1"/>
        <end position="22"/>
    </location>
</feature>
<keyword evidence="6" id="KW-0378">Hydrolase</keyword>
<comment type="cofactor">
    <cofactor evidence="1">
        <name>Zn(2+)</name>
        <dbReference type="ChEBI" id="CHEBI:29105"/>
    </cofactor>
</comment>
<dbReference type="CDD" id="cd08662">
    <property type="entry name" value="M13"/>
    <property type="match status" value="1"/>
</dbReference>
<dbReference type="Pfam" id="PF01431">
    <property type="entry name" value="Peptidase_M13"/>
    <property type="match status" value="1"/>
</dbReference>
<feature type="domain" description="Peptidase M13 N-terminal" evidence="11">
    <location>
        <begin position="63"/>
        <end position="441"/>
    </location>
</feature>
<accession>A0A6J2T6N7</accession>
<feature type="domain" description="Peptidase M13 C-terminal" evidence="10">
    <location>
        <begin position="504"/>
        <end position="702"/>
    </location>
</feature>
<evidence type="ECO:0000256" key="7">
    <source>
        <dbReference type="ARBA" id="ARBA00022833"/>
    </source>
</evidence>
<protein>
    <submittedName>
        <fullName evidence="13">Neprilysin-1-like</fullName>
    </submittedName>
</protein>
<organism evidence="12 13">
    <name type="scientific">Drosophila lebanonensis</name>
    <name type="common">Fruit fly</name>
    <name type="synonym">Scaptodrosophila lebanonensis</name>
    <dbReference type="NCBI Taxonomy" id="7225"/>
    <lineage>
        <taxon>Eukaryota</taxon>
        <taxon>Metazoa</taxon>
        <taxon>Ecdysozoa</taxon>
        <taxon>Arthropoda</taxon>
        <taxon>Hexapoda</taxon>
        <taxon>Insecta</taxon>
        <taxon>Pterygota</taxon>
        <taxon>Neoptera</taxon>
        <taxon>Endopterygota</taxon>
        <taxon>Diptera</taxon>
        <taxon>Brachycera</taxon>
        <taxon>Muscomorpha</taxon>
        <taxon>Ephydroidea</taxon>
        <taxon>Drosophilidae</taxon>
        <taxon>Scaptodrosophila</taxon>
    </lineage>
</organism>
<dbReference type="PROSITE" id="PS51885">
    <property type="entry name" value="NEPRILYSIN"/>
    <property type="match status" value="1"/>
</dbReference>
<comment type="similarity">
    <text evidence="3">Belongs to the peptidase M13 family.</text>
</comment>
<dbReference type="PANTHER" id="PTHR11733:SF238">
    <property type="entry name" value="FI07649P-RELATED"/>
    <property type="match status" value="1"/>
</dbReference>
<evidence type="ECO:0000313" key="13">
    <source>
        <dbReference type="RefSeq" id="XP_030370940.1"/>
    </source>
</evidence>
<dbReference type="InterPro" id="IPR024079">
    <property type="entry name" value="MetalloPept_cat_dom_sf"/>
</dbReference>
<dbReference type="Gene3D" id="3.40.390.10">
    <property type="entry name" value="Collagenase (Catalytic Domain)"/>
    <property type="match status" value="1"/>
</dbReference>
<dbReference type="InterPro" id="IPR018497">
    <property type="entry name" value="Peptidase_M13_C"/>
</dbReference>
<dbReference type="InterPro" id="IPR008753">
    <property type="entry name" value="Peptidase_M13_N"/>
</dbReference>
<evidence type="ECO:0000313" key="12">
    <source>
        <dbReference type="Proteomes" id="UP000504634"/>
    </source>
</evidence>
<dbReference type="PRINTS" id="PR00786">
    <property type="entry name" value="NEPRILYSIN"/>
</dbReference>
<evidence type="ECO:0000256" key="4">
    <source>
        <dbReference type="ARBA" id="ARBA00022670"/>
    </source>
</evidence>
<keyword evidence="5" id="KW-0479">Metal-binding</keyword>
<evidence type="ECO:0000256" key="8">
    <source>
        <dbReference type="ARBA" id="ARBA00023049"/>
    </source>
</evidence>
<evidence type="ECO:0000256" key="9">
    <source>
        <dbReference type="SAM" id="SignalP"/>
    </source>
</evidence>
<evidence type="ECO:0000256" key="3">
    <source>
        <dbReference type="ARBA" id="ARBA00007357"/>
    </source>
</evidence>
<dbReference type="RefSeq" id="XP_030370940.1">
    <property type="nucleotide sequence ID" value="XM_030515080.1"/>
</dbReference>
<proteinExistence type="inferred from homology"/>
<name>A0A6J2T6N7_DROLE</name>
<dbReference type="Pfam" id="PF05649">
    <property type="entry name" value="Peptidase_M13_N"/>
    <property type="match status" value="1"/>
</dbReference>
<dbReference type="GO" id="GO:0046872">
    <property type="term" value="F:metal ion binding"/>
    <property type="evidence" value="ECO:0007669"/>
    <property type="project" value="UniProtKB-KW"/>
</dbReference>
<dbReference type="Proteomes" id="UP000504634">
    <property type="component" value="Unplaced"/>
</dbReference>
<gene>
    <name evidence="13" type="primary">LOC115621429</name>
</gene>
<dbReference type="PANTHER" id="PTHR11733">
    <property type="entry name" value="ZINC METALLOPROTEASE FAMILY M13 NEPRILYSIN-RELATED"/>
    <property type="match status" value="1"/>
</dbReference>
<evidence type="ECO:0000256" key="5">
    <source>
        <dbReference type="ARBA" id="ARBA00022723"/>
    </source>
</evidence>
<keyword evidence="4" id="KW-0645">Protease</keyword>
<feature type="chain" id="PRO_5026660833" evidence="9">
    <location>
        <begin position="23"/>
        <end position="704"/>
    </location>
</feature>
<keyword evidence="12" id="KW-1185">Reference proteome</keyword>
<keyword evidence="8" id="KW-0482">Metalloprotease</keyword>
<evidence type="ECO:0000259" key="10">
    <source>
        <dbReference type="Pfam" id="PF01431"/>
    </source>
</evidence>
<keyword evidence="9" id="KW-0732">Signal</keyword>
<comment type="subcellular location">
    <subcellularLocation>
        <location evidence="2">Cell membrane</location>
        <topology evidence="2">Single-pass type II membrane protein</topology>
    </subcellularLocation>
</comment>
<keyword evidence="7" id="KW-0862">Zinc</keyword>